<dbReference type="STRING" id="287099.SAMN05660413_00947"/>
<evidence type="ECO:0000256" key="2">
    <source>
        <dbReference type="SAM" id="SignalP"/>
    </source>
</evidence>
<proteinExistence type="predicted"/>
<dbReference type="GO" id="GO:0030246">
    <property type="term" value="F:carbohydrate binding"/>
    <property type="evidence" value="ECO:0007669"/>
    <property type="project" value="UniProtKB-KW"/>
</dbReference>
<dbReference type="Pfam" id="PF19081">
    <property type="entry name" value="Ig_7"/>
    <property type="match status" value="2"/>
</dbReference>
<gene>
    <name evidence="4" type="ORF">SAMN05660413_00947</name>
</gene>
<dbReference type="EMBL" id="FOVL01000004">
    <property type="protein sequence ID" value="SFN41475.1"/>
    <property type="molecule type" value="Genomic_DNA"/>
</dbReference>
<accession>A0A1I4YTX0</accession>
<keyword evidence="5" id="KW-1185">Reference proteome</keyword>
<dbReference type="InterPro" id="IPR007110">
    <property type="entry name" value="Ig-like_dom"/>
</dbReference>
<dbReference type="InterPro" id="IPR045829">
    <property type="entry name" value="PKD_6"/>
</dbReference>
<feature type="compositionally biased region" description="Basic and acidic residues" evidence="1">
    <location>
        <begin position="3112"/>
        <end position="3128"/>
    </location>
</feature>
<dbReference type="InterPro" id="IPR013320">
    <property type="entry name" value="ConA-like_dom_sf"/>
</dbReference>
<dbReference type="InterPro" id="IPR036179">
    <property type="entry name" value="Ig-like_dom_sf"/>
</dbReference>
<dbReference type="InterPro" id="IPR044023">
    <property type="entry name" value="Ig_7"/>
</dbReference>
<dbReference type="GO" id="GO:0004553">
    <property type="term" value="F:hydrolase activity, hydrolyzing O-glycosyl compounds"/>
    <property type="evidence" value="ECO:0007669"/>
    <property type="project" value="UniProtKB-ARBA"/>
</dbReference>
<feature type="signal peptide" evidence="2">
    <location>
        <begin position="1"/>
        <end position="24"/>
    </location>
</feature>
<dbReference type="GO" id="GO:0005975">
    <property type="term" value="P:carbohydrate metabolic process"/>
    <property type="evidence" value="ECO:0007669"/>
    <property type="project" value="UniProtKB-ARBA"/>
</dbReference>
<evidence type="ECO:0000259" key="3">
    <source>
        <dbReference type="PROSITE" id="PS50835"/>
    </source>
</evidence>
<evidence type="ECO:0000313" key="4">
    <source>
        <dbReference type="EMBL" id="SFN41475.1"/>
    </source>
</evidence>
<sequence length="3354" mass="359564">MGKKLLSIFFILSLFLLNSLDGFGQCSDGPNPNTSASITLQGSSTICSDETISITSTINLDGAINQTYQWQEKIGSANWNDITGETGEDLLNYSPQNNSRFRLLILFCKGTTNEDSVASNISGTITVVEVTTATASISSNKTLVCPSESITFSASLTNQGSSPGYSWRVNGTELSSSENFSYNQFSDGDNVQLFMTSNKACATDGDDTDGDNAAESNIISISVKGAIPDQPGTISGPVNLCSNTAATYNITAVDRADSYQWILPTGWTGTSTSTNINITSGNVGNGQVIKVKAINECGESTESTLTVDVGPGIPSSPGTISAPSLICPGDSVTFSVTQDPNVNSYTWSLPLNWTIQGADDGASITAIAGGSNDDGNVQVFSTNDCESSSTSSLSINVNDPIPADPGPISGPTTVCPNTDVSYSISKINYADEYIWYLDNIELSGQNGTSININSGATGTKNLKVIAVNECVDPADYTSISGQTLQFTVDDGTPGETSITESEGSTNFCPGETGFIFSVTQDARIDNYSWTVPSGWTITAGAGTHEITVTSGQLGNDGNIEFTGTSNDCGSVTTTYPVNVKNPAPVINTQTISGDAKVCRDATGLTYTIPNIQYADNYVWTVPGNWSITSGQGTNSITVSAGSDDGNIAMYAENDCGETSILSLAVESVDAAPAQPGTISSIAEFEADPKICPPLNPLFLSVPYVSDEISYNWILPEGWEIIGDETSYEINVNVTAGGNYNDTETVQVTATNGCFTSAATTSFPMTISDYIITDLGDDQTVCSTTNQITIPGKIAFGNSKKFNPTYTAVNGNGTDVTGNLSGLPTSFNNYPNTFNITYNATEADKASGSVKVSVQVPPPATTGQDPDACGTGYAEMSIFFRPEPTASIAATEEICEGQTGEVIFTATPNTTITYNINSGSNQTIQIGETGESTITSEALSGDTTYSLTSIQYTDAPNCSTTISESADIIVNPSPRVEISYADHCSSETTPATVSYTNEIGAWETGIFSATGALGSEIQTDGTFIPANVTPGTYTVTYKIQGSGGCENVSVTTDVTIYEKVSITQEPLDQRTCESGNAEFRIDATGEGLSYQWYKDSASAGNEIPGATGNILSLTNVTASDAGDYVVVISGKDPCSPETSTIANLTVDQNINIDTQPAGLTVCEGEDTSLTFSASVGGVTLDNTFSYQWFKGNPGSGTEISGMNSATLPLNSVIPDDSGSYYVEITGPAEYECSKIVSEAAILDVRATPTVEISGDTSICSGGSTEIIFFGGIPGTIVTYRLNGDNNNQSTVTLDSNGEATLETGALQATNDTDTPFVYEIVSVNYTDSPSCTQNYTAALPSATVTVAANPDATISFTNDQIEFCTADNSEYTPLLTGPGEFSGGIWSANGININSSTGAFTPGAGTAGDYTITYTIPAYGGCAEETTTLDISIYEEVVITSQPTNLGICSTNDAEFFVGASGDGLTYQWYKNGNPVEGATAATLSLPVATSKDAGDYYAVVSGTNACTPDENSQVQSESVTLNVDEDIVIIEPADDVRVCDDTNASVEFKFVAHANGDPLIFEWIYADGSLVNPANQTNMQSSLIERDPTAEELANFPEIQGIQVYEGTLTISNITSADQASYAVRIDGSANNFNCPEAISNSFNLDVDPLPDAPTATSPIEYCLGETATELTVSGEAGATFTWYDSNNNELSEAPTPDTSTPGDITYYVTQKDTYCESPQTTVTVTIFDTPAAPVLTDEEKLITYCLGDTATPLSVDLNGAASANWYDSASSTTPLGEAPTPQTSAAGDINYWVSLVDNNGCESEKAMITVHTSKLPDIILPDDQEICEGDNFQVTASDNNEIIENTTTYYWNWDGNTGDPLTGAQQDLDPVETTTYTLTATNENGCTNTAQITIKVDLQPVAGALEGPESVCVTSPNGELNLTDYAGTIDRWEYRNASSTSWTAINEETPDADYQFSGLTEDTSYRVVVTNGVCSEVFSNEWNIIVDPEPVAGGLLFRGTDRVFMMCEFPTDDYLVPLQTSGNYVGEIVAWQYRRNSATAWATILENGEPFTGSTLSGQQVIAASNNESTIFRVEVQSGACSPNVLSETATLSIIPSDIAPNPVTASPGEICLGDIVTLNAGTGYGGNGVFEGGAFDNSSIANHGWRVKRFDSDTEYTFESAADNTRPDRWMRTNPHDFIMANPNGSGTTYQRFDSSSGDEGNKGFAIVSGNNPSTLETPVFNTYAMDNPTLTFDQAYNLTPGDTIKVQISLDGGNTYVDEPLFVVGGPAISGNYDRFGDEGLGVPNNMVIDLSAYAGLNNLRIRWLYDGSTGGIYTIDDIGIPQDPDNVQLIWYYDDDLDNPNNDLEQIGEINQGTVTYTPEKIGWNYFEVQTALVFDTNGDPCQSAENKATIQVYVFDTYTSTATADIGTCGDNSVQLTGVISGAFQGVITEFPDEDESTVAWEVLESPETYTFAEEHFTPSINDPNAIFDPGMGGNFTLQYTITPDEDSPCEPTQTPVQFEILDCTTLDFDGVDDYVDLGLGSYAGTSSIEAWIYPEASEGTIISLPNIEINMSNLPAGVTPNTRWYHIAVTGGELFVDGISMGNSGTGNGGARALIGAKWNESEKKAENHFSGWIEEVRIWNKALTEDQIRFMMNQHLQNAGNMGVEIPMPVPGSLTYADLAGYYRLISAEPDPLLPGGPITYDPALMPQNGLTPDLGINQIPGRLHNMTTHQQNTAPLPYLSKQDGDWTEINTWLRPEVWDIPNSTGISGAPIEWNIVRTFDNITSDAKDVTVLGLKSETVDKLITMANPGGNMDETNSGQMMRVTHYLLLDGNMDLVGESQLLQDSGSILDNASKGWLERDQQGKRNSFVYNYWTSPVSAQGKDNNVAYSVREILRDGTTASNPQTINFQGTYWAADGGKSNPITISTYWIWGFSPATANLYAEWDHVEADGLLKTGEGYTMKGSDGTAGIGAEQNYVFKGKPHNGDFELPIATGQNYLIGNPYPSAIDGHQFIRDNGGGNGVFDGTIYFWDHFIEVDHILAEYIGGYAYLNLSSPTGVSAISNDDRINANDATSSKKPGQFIPVSQGFMINTTGSLGGDIKFKNSQRVYERETGSGSNSLFLSQEKREKTTKNSEDEPPRIRLNFRSPTGYHRQILAAAIPTTTNGFDWGYDALLRDNSVEDMFWLIDEEKYVIQAVPDFNEDQVLPLGVRIKGESEFTFKIDTLENWPADKPLYLKDHLNDSIHDLRKAEYKGTSEAGEILDRFEIVFHKEPDAVIPEEPNPEAELTNIQIRYLHDSRELIIMNPDLIQINEVMIFDLVGKRIQDFEDIPNQKEIILNTRPIGSSVYIVKLLTPSGIKNIKFLMK</sequence>
<evidence type="ECO:0000256" key="1">
    <source>
        <dbReference type="SAM" id="MobiDB-lite"/>
    </source>
</evidence>
<dbReference type="InterPro" id="IPR003599">
    <property type="entry name" value="Ig_sub"/>
</dbReference>
<name>A0A1I4YTX0_9FLAO</name>
<feature type="domain" description="Ig-like" evidence="3">
    <location>
        <begin position="1448"/>
        <end position="1520"/>
    </location>
</feature>
<dbReference type="SMART" id="SM00409">
    <property type="entry name" value="IG"/>
    <property type="match status" value="4"/>
</dbReference>
<dbReference type="Gene3D" id="2.60.40.10">
    <property type="entry name" value="Immunoglobulins"/>
    <property type="match status" value="4"/>
</dbReference>
<dbReference type="Proteomes" id="UP000199153">
    <property type="component" value="Unassembled WGS sequence"/>
</dbReference>
<dbReference type="Pfam" id="PF19408">
    <property type="entry name" value="PKD_6"/>
    <property type="match status" value="6"/>
</dbReference>
<evidence type="ECO:0000313" key="5">
    <source>
        <dbReference type="Proteomes" id="UP000199153"/>
    </source>
</evidence>
<dbReference type="Gene3D" id="2.60.120.200">
    <property type="match status" value="1"/>
</dbReference>
<feature type="chain" id="PRO_5011750922" evidence="2">
    <location>
        <begin position="25"/>
        <end position="3354"/>
    </location>
</feature>
<dbReference type="Pfam" id="PF13385">
    <property type="entry name" value="Laminin_G_3"/>
    <property type="match status" value="1"/>
</dbReference>
<feature type="domain" description="Ig-like" evidence="3">
    <location>
        <begin position="1029"/>
        <end position="1141"/>
    </location>
</feature>
<dbReference type="SUPFAM" id="SSF48726">
    <property type="entry name" value="Immunoglobulin"/>
    <property type="match status" value="3"/>
</dbReference>
<dbReference type="RefSeq" id="WP_093406551.1">
    <property type="nucleotide sequence ID" value="NZ_FOVL01000004.1"/>
</dbReference>
<dbReference type="SUPFAM" id="SSF49899">
    <property type="entry name" value="Concanavalin A-like lectins/glucanases"/>
    <property type="match status" value="1"/>
</dbReference>
<organism evidence="4 5">
    <name type="scientific">Salegentibacter flavus</name>
    <dbReference type="NCBI Taxonomy" id="287099"/>
    <lineage>
        <taxon>Bacteria</taxon>
        <taxon>Pseudomonadati</taxon>
        <taxon>Bacteroidota</taxon>
        <taxon>Flavobacteriia</taxon>
        <taxon>Flavobacteriales</taxon>
        <taxon>Flavobacteriaceae</taxon>
        <taxon>Salegentibacter</taxon>
    </lineage>
</organism>
<keyword evidence="4" id="KW-0430">Lectin</keyword>
<dbReference type="PROSITE" id="PS50835">
    <property type="entry name" value="IG_LIKE"/>
    <property type="match status" value="2"/>
</dbReference>
<feature type="region of interest" description="Disordered" evidence="1">
    <location>
        <begin position="3099"/>
        <end position="3128"/>
    </location>
</feature>
<protein>
    <submittedName>
        <fullName evidence="4">Concanavalin A-like lectin/glucanases superfamily protein</fullName>
    </submittedName>
</protein>
<reference evidence="4 5" key="1">
    <citation type="submission" date="2016-10" db="EMBL/GenBank/DDBJ databases">
        <authorList>
            <person name="de Groot N.N."/>
        </authorList>
    </citation>
    <scope>NUCLEOTIDE SEQUENCE [LARGE SCALE GENOMIC DNA]</scope>
    <source>
        <strain evidence="4 5">DSM 17794</strain>
    </source>
</reference>
<keyword evidence="2" id="KW-0732">Signal</keyword>
<dbReference type="InterPro" id="IPR013783">
    <property type="entry name" value="Ig-like_fold"/>
</dbReference>
<dbReference type="OrthoDB" id="2582440at2"/>